<organism evidence="2 3">
    <name type="scientific">Vibrio qingdaonensis</name>
    <dbReference type="NCBI Taxonomy" id="2829491"/>
    <lineage>
        <taxon>Bacteria</taxon>
        <taxon>Pseudomonadati</taxon>
        <taxon>Pseudomonadota</taxon>
        <taxon>Gammaproteobacteria</taxon>
        <taxon>Vibrionales</taxon>
        <taxon>Vibrionaceae</taxon>
        <taxon>Vibrio</taxon>
    </lineage>
</organism>
<protein>
    <submittedName>
        <fullName evidence="2">DUF4955 domain-containing protein</fullName>
    </submittedName>
</protein>
<dbReference type="AlphaFoldDB" id="A0A9X3HW97"/>
<comment type="caution">
    <text evidence="2">The sequence shown here is derived from an EMBL/GenBank/DDBJ whole genome shotgun (WGS) entry which is preliminary data.</text>
</comment>
<accession>A0A9X3HW97</accession>
<evidence type="ECO:0000313" key="2">
    <source>
        <dbReference type="EMBL" id="MCW8346069.1"/>
    </source>
</evidence>
<dbReference type="EMBL" id="JAKRRY010000008">
    <property type="protein sequence ID" value="MCW8346069.1"/>
    <property type="molecule type" value="Genomic_DNA"/>
</dbReference>
<proteinExistence type="predicted"/>
<evidence type="ECO:0000313" key="3">
    <source>
        <dbReference type="Proteomes" id="UP001155587"/>
    </source>
</evidence>
<dbReference type="Pfam" id="PF16315">
    <property type="entry name" value="DUF4955"/>
    <property type="match status" value="1"/>
</dbReference>
<sequence length="57" mass="6804">MQEYSKHATKKGEASYKEWLPDQPQAWLESDGRRVFPSSLYLAQLEQRMGYIPEWIE</sequence>
<keyword evidence="3" id="KW-1185">Reference proteome</keyword>
<feature type="domain" description="DUF4955" evidence="1">
    <location>
        <begin position="27"/>
        <end position="57"/>
    </location>
</feature>
<dbReference type="InterPro" id="IPR032532">
    <property type="entry name" value="DUF4955"/>
</dbReference>
<dbReference type="Proteomes" id="UP001155587">
    <property type="component" value="Unassembled WGS sequence"/>
</dbReference>
<evidence type="ECO:0000259" key="1">
    <source>
        <dbReference type="Pfam" id="PF16315"/>
    </source>
</evidence>
<name>A0A9X3HW97_9VIBR</name>
<reference evidence="2" key="1">
    <citation type="submission" date="2022-02" db="EMBL/GenBank/DDBJ databases">
        <title>Vibrio sp. nov, a new bacterium isolated from seawater.</title>
        <authorList>
            <person name="Yuan Y."/>
        </authorList>
    </citation>
    <scope>NUCLEOTIDE SEQUENCE</scope>
    <source>
        <strain evidence="2">ZSDZ65</strain>
    </source>
</reference>
<dbReference type="RefSeq" id="WP_265674463.1">
    <property type="nucleotide sequence ID" value="NZ_JAKRRY010000008.1"/>
</dbReference>
<gene>
    <name evidence="2" type="ORF">MD535_08615</name>
</gene>